<comment type="caution">
    <text evidence="1">The sequence shown here is derived from an EMBL/GenBank/DDBJ whole genome shotgun (WGS) entry which is preliminary data.</text>
</comment>
<evidence type="ECO:0000313" key="2">
    <source>
        <dbReference type="Proteomes" id="UP000006250"/>
    </source>
</evidence>
<sequence>MSWTVGISGRVAKQIRRLPEPVRAIARQLVHEIETSGPVRQGWPHYGKITGRPGCHHCHIRRGRPTYVAVWKEAGEAQEVEVTYVGTHEGADYGRLC</sequence>
<evidence type="ECO:0000313" key="1">
    <source>
        <dbReference type="EMBL" id="EFL50980.1"/>
    </source>
</evidence>
<evidence type="ECO:0008006" key="3">
    <source>
        <dbReference type="Google" id="ProtNLM"/>
    </source>
</evidence>
<dbReference type="EMBL" id="AECZ01000014">
    <property type="protein sequence ID" value="EFL50980.1"/>
    <property type="molecule type" value="Genomic_DNA"/>
</dbReference>
<dbReference type="STRING" id="596151.DesfrDRAFT_2352"/>
<dbReference type="OrthoDB" id="5397147at2"/>
<name>E1JXK3_SOLFR</name>
<dbReference type="eggNOG" id="ENOG50336AV">
    <property type="taxonomic scope" value="Bacteria"/>
</dbReference>
<dbReference type="InterPro" id="IPR035093">
    <property type="entry name" value="RelE/ParE_toxin_dom_sf"/>
</dbReference>
<protein>
    <recommendedName>
        <fullName evidence="3">Cytotoxic translational repressor of toxin-antitoxin stability system</fullName>
    </recommendedName>
</protein>
<dbReference type="Proteomes" id="UP000006250">
    <property type="component" value="Unassembled WGS sequence"/>
</dbReference>
<dbReference type="RefSeq" id="WP_005994089.1">
    <property type="nucleotide sequence ID" value="NZ_AECZ01000014.1"/>
</dbReference>
<gene>
    <name evidence="1" type="ORF">DesfrDRAFT_2352</name>
</gene>
<dbReference type="SUPFAM" id="SSF143011">
    <property type="entry name" value="RelE-like"/>
    <property type="match status" value="1"/>
</dbReference>
<organism evidence="1 2">
    <name type="scientific">Solidesulfovibrio fructosivorans JJ]</name>
    <dbReference type="NCBI Taxonomy" id="596151"/>
    <lineage>
        <taxon>Bacteria</taxon>
        <taxon>Pseudomonadati</taxon>
        <taxon>Thermodesulfobacteriota</taxon>
        <taxon>Desulfovibrionia</taxon>
        <taxon>Desulfovibrionales</taxon>
        <taxon>Desulfovibrionaceae</taxon>
        <taxon>Solidesulfovibrio</taxon>
    </lineage>
</organism>
<keyword evidence="2" id="KW-1185">Reference proteome</keyword>
<dbReference type="AlphaFoldDB" id="E1JXK3"/>
<accession>E1JXK3</accession>
<reference evidence="1 2" key="1">
    <citation type="submission" date="2010-08" db="EMBL/GenBank/DDBJ databases">
        <title>The draft genome of Desulfovibrio fructosovorans JJ.</title>
        <authorList>
            <consortium name="US DOE Joint Genome Institute (JGI-PGF)"/>
            <person name="Lucas S."/>
            <person name="Copeland A."/>
            <person name="Lapidus A."/>
            <person name="Cheng J.-F."/>
            <person name="Bruce D."/>
            <person name="Goodwin L."/>
            <person name="Pitluck S."/>
            <person name="Land M.L."/>
            <person name="Hauser L."/>
            <person name="Chang Y.-J."/>
            <person name="Jeffries C."/>
            <person name="Wall J.D."/>
            <person name="Stahl D.A."/>
            <person name="Arkin A.P."/>
            <person name="Dehal P."/>
            <person name="Stolyar S.M."/>
            <person name="Hazen T.C."/>
            <person name="Woyke T.J."/>
        </authorList>
    </citation>
    <scope>NUCLEOTIDE SEQUENCE [LARGE SCALE GENOMIC DNA]</scope>
    <source>
        <strain evidence="1 2">JJ</strain>
    </source>
</reference>
<proteinExistence type="predicted"/>